<name>A0A7K0K0A4_9ACTO</name>
<keyword evidence="2" id="KW-1185">Reference proteome</keyword>
<accession>A0A7K0K0A4</accession>
<dbReference type="EMBL" id="VUMY01000002">
    <property type="protein sequence ID" value="MST48912.1"/>
    <property type="molecule type" value="Genomic_DNA"/>
</dbReference>
<comment type="caution">
    <text evidence="1">The sequence shown here is derived from an EMBL/GenBank/DDBJ whole genome shotgun (WGS) entry which is preliminary data.</text>
</comment>
<proteinExistence type="predicted"/>
<organism evidence="1 2">
    <name type="scientific">Mobiluncus porci</name>
    <dbReference type="NCBI Taxonomy" id="2652278"/>
    <lineage>
        <taxon>Bacteria</taxon>
        <taxon>Bacillati</taxon>
        <taxon>Actinomycetota</taxon>
        <taxon>Actinomycetes</taxon>
        <taxon>Actinomycetales</taxon>
        <taxon>Actinomycetaceae</taxon>
        <taxon>Mobiluncus</taxon>
    </lineage>
</organism>
<reference evidence="1 2" key="1">
    <citation type="submission" date="2019-08" db="EMBL/GenBank/DDBJ databases">
        <title>In-depth cultivation of the pig gut microbiome towards novel bacterial diversity and tailored functional studies.</title>
        <authorList>
            <person name="Wylensek D."/>
            <person name="Hitch T.C.A."/>
            <person name="Clavel T."/>
        </authorList>
    </citation>
    <scope>NUCLEOTIDE SEQUENCE [LARGE SCALE GENOMIC DNA]</scope>
    <source>
        <strain evidence="1 2">RF-GAM-744-WT-7</strain>
    </source>
</reference>
<dbReference type="Proteomes" id="UP000442535">
    <property type="component" value="Unassembled WGS sequence"/>
</dbReference>
<gene>
    <name evidence="1" type="ORF">FYJ63_01355</name>
</gene>
<dbReference type="AlphaFoldDB" id="A0A7K0K0A4"/>
<evidence type="ECO:0000313" key="1">
    <source>
        <dbReference type="EMBL" id="MST48912.1"/>
    </source>
</evidence>
<evidence type="ECO:0000313" key="2">
    <source>
        <dbReference type="Proteomes" id="UP000442535"/>
    </source>
</evidence>
<sequence>MNLQAANQALKIHALAHQGTQIDQAKLEYWAATLDPDMPPNEARNLAIEWHKNNTGWMEPADLNRLWRALKRERLNSYLMPQPPAEIACDPVAYAEYEAEWRRQIIQGATPGTAALTALTAPRQIGGQNG</sequence>
<dbReference type="RefSeq" id="WP_154543062.1">
    <property type="nucleotide sequence ID" value="NZ_VUMY01000002.1"/>
</dbReference>
<protein>
    <submittedName>
        <fullName evidence="1">Uncharacterized protein</fullName>
    </submittedName>
</protein>